<sequence length="99" mass="11000">MPKAKHIPIRQCIACRERRPKRELLRIVMTEEGPVLDPTGRKPGRGSYVCPDRPGCWAEKKLRRFAGAKAAELSLALHTVLGNLTGLALQDKQSSSHET</sequence>
<dbReference type="Pfam" id="PF04296">
    <property type="entry name" value="YlxR"/>
    <property type="match status" value="1"/>
</dbReference>
<dbReference type="RefSeq" id="WP_297560721.1">
    <property type="nucleotide sequence ID" value="NZ_JBKBUW010000014.1"/>
</dbReference>
<dbReference type="Gene3D" id="3.30.1230.10">
    <property type="entry name" value="YlxR-like"/>
    <property type="match status" value="1"/>
</dbReference>
<proteinExistence type="predicted"/>
<protein>
    <submittedName>
        <fullName evidence="2">YlxR family protein</fullName>
    </submittedName>
</protein>
<feature type="domain" description="YlxR" evidence="1">
    <location>
        <begin position="10"/>
        <end position="65"/>
    </location>
</feature>
<dbReference type="AlphaFoldDB" id="A0A7C3HEZ7"/>
<accession>A0A7C3HEZ7</accession>
<reference evidence="2" key="1">
    <citation type="journal article" date="2020" name="mSystems">
        <title>Genome- and Community-Level Interaction Insights into Carbon Utilization and Element Cycling Functions of Hydrothermarchaeota in Hydrothermal Sediment.</title>
        <authorList>
            <person name="Zhou Z."/>
            <person name="Liu Y."/>
            <person name="Xu W."/>
            <person name="Pan J."/>
            <person name="Luo Z.H."/>
            <person name="Li M."/>
        </authorList>
    </citation>
    <scope>NUCLEOTIDE SEQUENCE [LARGE SCALE GENOMIC DNA]</scope>
    <source>
        <strain evidence="2">SpSt-524</strain>
    </source>
</reference>
<comment type="caution">
    <text evidence="2">The sequence shown here is derived from an EMBL/GenBank/DDBJ whole genome shotgun (WGS) entry which is preliminary data.</text>
</comment>
<dbReference type="PANTHER" id="PTHR34215:SF1">
    <property type="entry name" value="YLXR DOMAIN-CONTAINING PROTEIN"/>
    <property type="match status" value="1"/>
</dbReference>
<dbReference type="EMBL" id="DSWI01000031">
    <property type="protein sequence ID" value="HFG21596.1"/>
    <property type="molecule type" value="Genomic_DNA"/>
</dbReference>
<dbReference type="InterPro" id="IPR007393">
    <property type="entry name" value="YlxR_dom"/>
</dbReference>
<gene>
    <name evidence="2" type="ORF">ENS82_12950</name>
</gene>
<evidence type="ECO:0000313" key="2">
    <source>
        <dbReference type="EMBL" id="HFG21596.1"/>
    </source>
</evidence>
<dbReference type="InterPro" id="IPR037465">
    <property type="entry name" value="YlxR"/>
</dbReference>
<dbReference type="InterPro" id="IPR035931">
    <property type="entry name" value="YlxR-like_sf"/>
</dbReference>
<dbReference type="SUPFAM" id="SSF64376">
    <property type="entry name" value="YlxR-like"/>
    <property type="match status" value="1"/>
</dbReference>
<dbReference type="PANTHER" id="PTHR34215">
    <property type="entry name" value="BLL0784 PROTEIN"/>
    <property type="match status" value="1"/>
</dbReference>
<organism evidence="2">
    <name type="scientific">Meiothermus ruber</name>
    <dbReference type="NCBI Taxonomy" id="277"/>
    <lineage>
        <taxon>Bacteria</taxon>
        <taxon>Thermotogati</taxon>
        <taxon>Deinococcota</taxon>
        <taxon>Deinococci</taxon>
        <taxon>Thermales</taxon>
        <taxon>Thermaceae</taxon>
        <taxon>Meiothermus</taxon>
    </lineage>
</organism>
<evidence type="ECO:0000259" key="1">
    <source>
        <dbReference type="Pfam" id="PF04296"/>
    </source>
</evidence>
<name>A0A7C3HEZ7_MEIRU</name>